<dbReference type="EMBL" id="CP046622">
    <property type="protein sequence ID" value="QGW84025.1"/>
    <property type="molecule type" value="Genomic_DNA"/>
</dbReference>
<sequence length="48" mass="5527">MPSSMCRASVADPGGRFSHIERDQRWRADKRMSEYALFSARRAGRIVN</sequence>
<name>A0A6I6HMG9_VARPD</name>
<dbReference type="AlphaFoldDB" id="A0A6I6HMG9"/>
<accession>A0A6I6HMG9</accession>
<reference evidence="1 2" key="1">
    <citation type="submission" date="2019-12" db="EMBL/GenBank/DDBJ databases">
        <title>Hybrid Genome Assemblies of two High G+C Isolates from Undergraduate Microbiology Courses.</title>
        <authorList>
            <person name="Ne Ville C.J."/>
            <person name="Enright D."/>
            <person name="Hernandez I."/>
            <person name="Dodsworth J."/>
            <person name="Orwin P.M."/>
        </authorList>
    </citation>
    <scope>NUCLEOTIDE SEQUENCE [LARGE SCALE GENOMIC DNA]</scope>
    <source>
        <strain evidence="1 2">CSUSB</strain>
    </source>
</reference>
<dbReference type="RefSeq" id="WP_157615600.1">
    <property type="nucleotide sequence ID" value="NZ_CP046622.1"/>
</dbReference>
<organism evidence="1 2">
    <name type="scientific">Variovorax paradoxus</name>
    <dbReference type="NCBI Taxonomy" id="34073"/>
    <lineage>
        <taxon>Bacteria</taxon>
        <taxon>Pseudomonadati</taxon>
        <taxon>Pseudomonadota</taxon>
        <taxon>Betaproteobacteria</taxon>
        <taxon>Burkholderiales</taxon>
        <taxon>Comamonadaceae</taxon>
        <taxon>Variovorax</taxon>
    </lineage>
</organism>
<gene>
    <name evidence="1" type="ORF">GOQ09_21690</name>
</gene>
<evidence type="ECO:0000313" key="1">
    <source>
        <dbReference type="EMBL" id="QGW84025.1"/>
    </source>
</evidence>
<protein>
    <submittedName>
        <fullName evidence="1">Uncharacterized protein</fullName>
    </submittedName>
</protein>
<proteinExistence type="predicted"/>
<dbReference type="Proteomes" id="UP000425817">
    <property type="component" value="Chromosome"/>
</dbReference>
<evidence type="ECO:0000313" key="2">
    <source>
        <dbReference type="Proteomes" id="UP000425817"/>
    </source>
</evidence>